<protein>
    <submittedName>
        <fullName evidence="1">Uncharacterized protein</fullName>
    </submittedName>
</protein>
<keyword evidence="2" id="KW-1185">Reference proteome</keyword>
<name>A0A557SRQ8_9ARCH</name>
<dbReference type="AlphaFoldDB" id="A0A557SRQ8"/>
<comment type="caution">
    <text evidence="1">The sequence shown here is derived from an EMBL/GenBank/DDBJ whole genome shotgun (WGS) entry which is preliminary data.</text>
</comment>
<organism evidence="1 2">
    <name type="scientific">Candidatus Nitrosocosmicus arcticus</name>
    <dbReference type="NCBI Taxonomy" id="2035267"/>
    <lineage>
        <taxon>Archaea</taxon>
        <taxon>Nitrososphaerota</taxon>
        <taxon>Nitrososphaeria</taxon>
        <taxon>Nitrososphaerales</taxon>
        <taxon>Nitrososphaeraceae</taxon>
        <taxon>Candidatus Nitrosocosmicus</taxon>
    </lineage>
</organism>
<dbReference type="EMBL" id="VOAH01000016">
    <property type="protein sequence ID" value="TVP39292.1"/>
    <property type="molecule type" value="Genomic_DNA"/>
</dbReference>
<proteinExistence type="predicted"/>
<evidence type="ECO:0000313" key="1">
    <source>
        <dbReference type="EMBL" id="TVP39292.1"/>
    </source>
</evidence>
<gene>
    <name evidence="1" type="ORF">NARC_160005</name>
</gene>
<accession>A0A557SRQ8</accession>
<reference evidence="1 2" key="1">
    <citation type="journal article" date="2019" name="Front. Microbiol.">
        <title>Ammonia Oxidation by the Arctic Terrestrial Thaumarchaeote Candidatus Nitrosocosmicus arcticus Is Stimulated by Increasing Temperatures.</title>
        <authorList>
            <person name="Alves R.J.E."/>
            <person name="Kerou M."/>
            <person name="Zappe A."/>
            <person name="Bittner R."/>
            <person name="Abby S.S."/>
            <person name="Schmidt H.A."/>
            <person name="Pfeifer K."/>
            <person name="Schleper C."/>
        </authorList>
    </citation>
    <scope>NUCLEOTIDE SEQUENCE [LARGE SCALE GENOMIC DNA]</scope>
    <source>
        <strain evidence="1 2">Kfb</strain>
    </source>
</reference>
<sequence>MHNLSESAIARPHQVEIFNRDVGSQSPKEECAMYALNVCAYPFHMYQRGY</sequence>
<evidence type="ECO:0000313" key="2">
    <source>
        <dbReference type="Proteomes" id="UP000315289"/>
    </source>
</evidence>
<dbReference type="RefSeq" id="WP_186434291.1">
    <property type="nucleotide sequence ID" value="NZ_ML675591.1"/>
</dbReference>
<dbReference type="Proteomes" id="UP000315289">
    <property type="component" value="Unassembled WGS sequence"/>
</dbReference>